<feature type="disulfide bond" evidence="25">
    <location>
        <begin position="269"/>
        <end position="370"/>
    </location>
</feature>
<evidence type="ECO:0000256" key="2">
    <source>
        <dbReference type="ARBA" id="ARBA00004323"/>
    </source>
</evidence>
<dbReference type="UniPathway" id="UPA00378"/>
<evidence type="ECO:0000256" key="11">
    <source>
        <dbReference type="ARBA" id="ARBA00022968"/>
    </source>
</evidence>
<dbReference type="SUPFAM" id="SSF53448">
    <property type="entry name" value="Nucleotide-diphospho-sugar transferases"/>
    <property type="match status" value="1"/>
</dbReference>
<evidence type="ECO:0000256" key="9">
    <source>
        <dbReference type="ARBA" id="ARBA00022692"/>
    </source>
</evidence>
<evidence type="ECO:0000256" key="5">
    <source>
        <dbReference type="ARBA" id="ARBA00012613"/>
    </source>
</evidence>
<dbReference type="Gene3D" id="3.90.550.10">
    <property type="entry name" value="Spore Coat Polysaccharide Biosynthesis Protein SpsA, Chain A"/>
    <property type="match status" value="1"/>
</dbReference>
<evidence type="ECO:0000256" key="12">
    <source>
        <dbReference type="ARBA" id="ARBA00022989"/>
    </source>
</evidence>
<dbReference type="PhylomeDB" id="T1J8R2"/>
<evidence type="ECO:0000256" key="25">
    <source>
        <dbReference type="PIRSR" id="PIRSR607754-3"/>
    </source>
</evidence>
<evidence type="ECO:0000256" key="18">
    <source>
        <dbReference type="ARBA" id="ARBA00029663"/>
    </source>
</evidence>
<dbReference type="eggNOG" id="KOG2791">
    <property type="taxonomic scope" value="Eukaryota"/>
</dbReference>
<dbReference type="EMBL" id="JH431959">
    <property type="status" value="NOT_ANNOTATED_CDS"/>
    <property type="molecule type" value="Genomic_DNA"/>
</dbReference>
<keyword evidence="10 24" id="KW-0479">Metal-binding</keyword>
<dbReference type="GO" id="GO:0006487">
    <property type="term" value="P:protein N-linked glycosylation"/>
    <property type="evidence" value="ECO:0007669"/>
    <property type="project" value="TreeGrafter"/>
</dbReference>
<comment type="catalytic activity">
    <reaction evidence="22">
        <text>an N(4)-{beta-D-GlcNAc-(1-&gt;2)-alpha-D-Man-(1-&gt;3)-[alpha-D-Man-(1-&gt;6)]-beta-D-Man-(1-&gt;4)-beta-D-GlcNAc-(1-&gt;4)-beta-D-GlcNAc}-L-asparaginyl-[protein] + UDP-N-acetyl-alpha-D-glucosamine = N(4)-{beta-D-GlcNAc-(1-&gt;2)-alpha-D-Man-(1-&gt;3)-[beta-D-GlcNAc-(1-&gt;2)-alpha-D-Man-(1-&gt;6)]-beta-D-Man-(1-&gt;4)-beta-D-GlcNAc-(1-&gt;4)-beta-D-GlcNAc}-L-asparaginyl-[protein] + UDP + H(+)</text>
        <dbReference type="Rhea" id="RHEA:12941"/>
        <dbReference type="Rhea" id="RHEA-COMP:13526"/>
        <dbReference type="Rhea" id="RHEA-COMP:14369"/>
        <dbReference type="ChEBI" id="CHEBI:15378"/>
        <dbReference type="ChEBI" id="CHEBI:57705"/>
        <dbReference type="ChEBI" id="CHEBI:58223"/>
        <dbReference type="ChEBI" id="CHEBI:60615"/>
        <dbReference type="ChEBI" id="CHEBI:60651"/>
        <dbReference type="EC" id="2.4.1.143"/>
    </reaction>
</comment>
<evidence type="ECO:0000256" key="16">
    <source>
        <dbReference type="ARBA" id="ARBA00023180"/>
    </source>
</evidence>
<dbReference type="GO" id="GO:0009312">
    <property type="term" value="P:oligosaccharide biosynthetic process"/>
    <property type="evidence" value="ECO:0007669"/>
    <property type="project" value="InterPro"/>
</dbReference>
<comment type="similarity">
    <text evidence="4">Belongs to the glycosyltransferase 16 (GT16) protein family.</text>
</comment>
<keyword evidence="13" id="KW-0333">Golgi apparatus</keyword>
<dbReference type="AlphaFoldDB" id="T1J8R2"/>
<organism evidence="26 27">
    <name type="scientific">Strigamia maritima</name>
    <name type="common">European centipede</name>
    <name type="synonym">Geophilus maritimus</name>
    <dbReference type="NCBI Taxonomy" id="126957"/>
    <lineage>
        <taxon>Eukaryota</taxon>
        <taxon>Metazoa</taxon>
        <taxon>Ecdysozoa</taxon>
        <taxon>Arthropoda</taxon>
        <taxon>Myriapoda</taxon>
        <taxon>Chilopoda</taxon>
        <taxon>Pleurostigmophora</taxon>
        <taxon>Geophilomorpha</taxon>
        <taxon>Linotaeniidae</taxon>
        <taxon>Strigamia</taxon>
    </lineage>
</organism>
<protein>
    <recommendedName>
        <fullName evidence="6">Alpha-1,6-mannosyl-glycoprotein 2-beta-N-acetylglucosaminyltransferase</fullName>
        <ecNumber evidence="5">2.4.1.143</ecNumber>
    </recommendedName>
    <alternativeName>
        <fullName evidence="21">Beta-1,2-N-acetylglucosaminyltransferase II</fullName>
    </alternativeName>
    <alternativeName>
        <fullName evidence="20">GlcNAc-T II</fullName>
    </alternativeName>
    <alternativeName>
        <fullName evidence="19">Mannoside acetylglucosaminyltransferase 2</fullName>
    </alternativeName>
    <alternativeName>
        <fullName evidence="18">N-glycosyl-oligosaccharide-glycoprotein N-acetylglucosaminyltransferase II</fullName>
    </alternativeName>
</protein>
<keyword evidence="17 24" id="KW-0464">Manganese</keyword>
<evidence type="ECO:0000256" key="14">
    <source>
        <dbReference type="ARBA" id="ARBA00023136"/>
    </source>
</evidence>
<dbReference type="GO" id="GO:0005795">
    <property type="term" value="C:Golgi stack"/>
    <property type="evidence" value="ECO:0007669"/>
    <property type="project" value="InterPro"/>
</dbReference>
<feature type="binding site" evidence="24">
    <location>
        <position position="191"/>
    </location>
    <ligand>
        <name>Mn(2+)</name>
        <dbReference type="ChEBI" id="CHEBI:29035"/>
    </ligand>
</feature>
<dbReference type="InterPro" id="IPR029044">
    <property type="entry name" value="Nucleotide-diphossugar_trans"/>
</dbReference>
<evidence type="ECO:0000256" key="3">
    <source>
        <dbReference type="ARBA" id="ARBA00004922"/>
    </source>
</evidence>
<feature type="binding site" evidence="23">
    <location>
        <position position="84"/>
    </location>
    <ligand>
        <name>substrate</name>
    </ligand>
</feature>
<dbReference type="GO" id="GO:0000139">
    <property type="term" value="C:Golgi membrane"/>
    <property type="evidence" value="ECO:0007669"/>
    <property type="project" value="UniProtKB-SubCell"/>
</dbReference>
<dbReference type="Proteomes" id="UP000014500">
    <property type="component" value="Unassembled WGS sequence"/>
</dbReference>
<evidence type="ECO:0000256" key="4">
    <source>
        <dbReference type="ARBA" id="ARBA00011011"/>
    </source>
</evidence>
<keyword evidence="11" id="KW-0735">Signal-anchor</keyword>
<feature type="disulfide bond" evidence="25">
    <location>
        <begin position="126"/>
        <end position="140"/>
    </location>
</feature>
<evidence type="ECO:0000256" key="1">
    <source>
        <dbReference type="ARBA" id="ARBA00001936"/>
    </source>
</evidence>
<dbReference type="InterPro" id="IPR007754">
    <property type="entry name" value="GlcNAc_II"/>
</dbReference>
<reference evidence="27" key="1">
    <citation type="submission" date="2011-05" db="EMBL/GenBank/DDBJ databases">
        <authorList>
            <person name="Richards S.R."/>
            <person name="Qu J."/>
            <person name="Jiang H."/>
            <person name="Jhangiani S.N."/>
            <person name="Agravi P."/>
            <person name="Goodspeed R."/>
            <person name="Gross S."/>
            <person name="Mandapat C."/>
            <person name="Jackson L."/>
            <person name="Mathew T."/>
            <person name="Pu L."/>
            <person name="Thornton R."/>
            <person name="Saada N."/>
            <person name="Wilczek-Boney K.B."/>
            <person name="Lee S."/>
            <person name="Kovar C."/>
            <person name="Wu Y."/>
            <person name="Scherer S.E."/>
            <person name="Worley K.C."/>
            <person name="Muzny D.M."/>
            <person name="Gibbs R."/>
        </authorList>
    </citation>
    <scope>NUCLEOTIDE SEQUENCE</scope>
    <source>
        <strain evidence="27">Brora</strain>
    </source>
</reference>
<accession>T1J8R2</accession>
<dbReference type="PANTHER" id="PTHR12871">
    <property type="entry name" value="BETA-1,2-N-ACETYLGLUCOSAMINYLTRANSFERASE II"/>
    <property type="match status" value="1"/>
</dbReference>
<dbReference type="PANTHER" id="PTHR12871:SF0">
    <property type="entry name" value="ALPHA-1,6-MANNOSYL-GLYCOPROTEIN 2-BETA-N-ACETYLGLUCOSAMINYLTRANSFERASE"/>
    <property type="match status" value="1"/>
</dbReference>
<dbReference type="Pfam" id="PF05060">
    <property type="entry name" value="MGAT2"/>
    <property type="match status" value="1"/>
</dbReference>
<keyword evidence="27" id="KW-1185">Reference proteome</keyword>
<keyword evidence="8" id="KW-0808">Transferase</keyword>
<feature type="disulfide bond" evidence="25">
    <location>
        <begin position="264"/>
        <end position="287"/>
    </location>
</feature>
<dbReference type="EC" id="2.4.1.143" evidence="5"/>
<feature type="binding site" evidence="23">
    <location>
        <begin position="53"/>
        <end position="57"/>
    </location>
    <ligand>
        <name>substrate</name>
    </ligand>
</feature>
<evidence type="ECO:0000256" key="13">
    <source>
        <dbReference type="ARBA" id="ARBA00023034"/>
    </source>
</evidence>
<dbReference type="HOGENOM" id="CLU_032753_1_0_1"/>
<dbReference type="OMA" id="FWSAEIN"/>
<feature type="disulfide bond" evidence="25">
    <location>
        <begin position="213"/>
        <end position="216"/>
    </location>
</feature>
<feature type="binding site" evidence="24">
    <location>
        <position position="304"/>
    </location>
    <ligand>
        <name>Mn(2+)</name>
        <dbReference type="ChEBI" id="CHEBI:29035"/>
    </ligand>
</feature>
<evidence type="ECO:0000256" key="24">
    <source>
        <dbReference type="PIRSR" id="PIRSR607754-2"/>
    </source>
</evidence>
<feature type="disulfide bond" evidence="25">
    <location>
        <begin position="308"/>
        <end position="317"/>
    </location>
</feature>
<keyword evidence="9" id="KW-0812">Transmembrane</keyword>
<evidence type="ECO:0000256" key="10">
    <source>
        <dbReference type="ARBA" id="ARBA00022723"/>
    </source>
</evidence>
<reference evidence="26" key="2">
    <citation type="submission" date="2015-02" db="UniProtKB">
        <authorList>
            <consortium name="EnsemblMetazoa"/>
        </authorList>
    </citation>
    <scope>IDENTIFICATION</scope>
</reference>
<evidence type="ECO:0000256" key="7">
    <source>
        <dbReference type="ARBA" id="ARBA00022676"/>
    </source>
</evidence>
<dbReference type="GO" id="GO:0008455">
    <property type="term" value="F:alpha-1,6-mannosylglycoprotein 2-beta-N-acetylglucosaminyltransferase activity"/>
    <property type="evidence" value="ECO:0007669"/>
    <property type="project" value="UniProtKB-EC"/>
</dbReference>
<dbReference type="EnsemblMetazoa" id="SMAR010098-RA">
    <property type="protein sequence ID" value="SMAR010098-PA"/>
    <property type="gene ID" value="SMAR010098"/>
</dbReference>
<comment type="cofactor">
    <cofactor evidence="1 24">
        <name>Mn(2+)</name>
        <dbReference type="ChEBI" id="CHEBI:29035"/>
    </cofactor>
</comment>
<keyword evidence="15 25" id="KW-1015">Disulfide bond</keyword>
<proteinExistence type="inferred from homology"/>
<sequence length="380" mass="44217">MCQTIVNLNMTSREGLNLSDIKLAIDSANAEEKIWNYAQFGPLEENDIVIVVQVHTRLLYLRHLISSLQKSKHIEKVLLIFSHDVYYPEINSVIQAIDFCKVLQIFYPFSIQLHPSSFPGQDPYDCPRDMKKEKAVNMKCNNANFPDLYGHYREAKFTQTKHHWWWKINHVFDGLRVTRNHTGLFLFLEEDHYVVEDFLHSLALLEKVQRRECKHCNVLSLGTYVKVVNYAADSGRAEIWQWISSKHNMGMAFNSATWKDIKSCAEKFCFFDDYNWDWSLQYISASCLQHKLIVMLVKAPRVYHIGECGVHHKKKDCASNSEINKVLRLSKAAVSHLYPTRLLATHSTKRMGKIPKGNGGWGDIRDRQLCMWHANITDIR</sequence>
<comment type="subcellular location">
    <subcellularLocation>
        <location evidence="2">Golgi apparatus membrane</location>
        <topology evidence="2">Single-pass type II membrane protein</topology>
    </subcellularLocation>
</comment>
<comment type="pathway">
    <text evidence="3">Protein modification; protein glycosylation.</text>
</comment>
<evidence type="ECO:0000256" key="21">
    <source>
        <dbReference type="ARBA" id="ARBA00032915"/>
    </source>
</evidence>
<dbReference type="STRING" id="126957.T1J8R2"/>
<dbReference type="GO" id="GO:0046872">
    <property type="term" value="F:metal ion binding"/>
    <property type="evidence" value="ECO:0007669"/>
    <property type="project" value="UniProtKB-KW"/>
</dbReference>
<evidence type="ECO:0000256" key="6">
    <source>
        <dbReference type="ARBA" id="ARBA00014817"/>
    </source>
</evidence>
<evidence type="ECO:0000256" key="20">
    <source>
        <dbReference type="ARBA" id="ARBA00032552"/>
    </source>
</evidence>
<keyword evidence="12" id="KW-1133">Transmembrane helix</keyword>
<evidence type="ECO:0000256" key="19">
    <source>
        <dbReference type="ARBA" id="ARBA00031203"/>
    </source>
</evidence>
<name>T1J8R2_STRMM</name>
<feature type="binding site" evidence="23">
    <location>
        <begin position="159"/>
        <end position="163"/>
    </location>
    <ligand>
        <name>substrate</name>
    </ligand>
</feature>
<evidence type="ECO:0000313" key="26">
    <source>
        <dbReference type="EnsemblMetazoa" id="SMAR010098-PA"/>
    </source>
</evidence>
<keyword evidence="14" id="KW-0472">Membrane</keyword>
<evidence type="ECO:0000256" key="17">
    <source>
        <dbReference type="ARBA" id="ARBA00023211"/>
    </source>
</evidence>
<evidence type="ECO:0000256" key="22">
    <source>
        <dbReference type="ARBA" id="ARBA00093257"/>
    </source>
</evidence>
<keyword evidence="7" id="KW-0328">Glycosyltransferase</keyword>
<evidence type="ECO:0000313" key="27">
    <source>
        <dbReference type="Proteomes" id="UP000014500"/>
    </source>
</evidence>
<evidence type="ECO:0000256" key="8">
    <source>
        <dbReference type="ARBA" id="ARBA00022679"/>
    </source>
</evidence>
<evidence type="ECO:0000256" key="15">
    <source>
        <dbReference type="ARBA" id="ARBA00023157"/>
    </source>
</evidence>
<evidence type="ECO:0000256" key="23">
    <source>
        <dbReference type="PIRSR" id="PIRSR607754-1"/>
    </source>
</evidence>
<keyword evidence="16" id="KW-0325">Glycoprotein</keyword>